<evidence type="ECO:0000313" key="2">
    <source>
        <dbReference type="EMBL" id="QZO00697.1"/>
    </source>
</evidence>
<accession>A0A9E6RGP9</accession>
<keyword evidence="3" id="KW-1185">Reference proteome</keyword>
<name>A0A9E6RGP9_9HYPH</name>
<dbReference type="Proteomes" id="UP000825701">
    <property type="component" value="Chromosome"/>
</dbReference>
<protein>
    <submittedName>
        <fullName evidence="2">Uncharacterized protein</fullName>
    </submittedName>
</protein>
<organism evidence="2 3">
    <name type="scientific">Chenggangzhangella methanolivorans</name>
    <dbReference type="NCBI Taxonomy" id="1437009"/>
    <lineage>
        <taxon>Bacteria</taxon>
        <taxon>Pseudomonadati</taxon>
        <taxon>Pseudomonadota</taxon>
        <taxon>Alphaproteobacteria</taxon>
        <taxon>Hyphomicrobiales</taxon>
        <taxon>Methylopilaceae</taxon>
        <taxon>Chenggangzhangella</taxon>
    </lineage>
</organism>
<reference evidence="2" key="1">
    <citation type="submission" date="2021-08" db="EMBL/GenBank/DDBJ databases">
        <authorList>
            <person name="Zhang H."/>
            <person name="Xu M."/>
            <person name="Yu Z."/>
            <person name="Yang L."/>
            <person name="Cai Y."/>
        </authorList>
    </citation>
    <scope>NUCLEOTIDE SEQUENCE</scope>
    <source>
        <strain evidence="2">CHL1</strain>
    </source>
</reference>
<dbReference type="EMBL" id="CP081869">
    <property type="protein sequence ID" value="QZO00697.1"/>
    <property type="molecule type" value="Genomic_DNA"/>
</dbReference>
<dbReference type="KEGG" id="cmet:K6K41_03045"/>
<evidence type="ECO:0000256" key="1">
    <source>
        <dbReference type="SAM" id="MobiDB-lite"/>
    </source>
</evidence>
<feature type="compositionally biased region" description="Basic and acidic residues" evidence="1">
    <location>
        <begin position="272"/>
        <end position="282"/>
    </location>
</feature>
<gene>
    <name evidence="2" type="ORF">K6K41_03045</name>
</gene>
<evidence type="ECO:0000313" key="3">
    <source>
        <dbReference type="Proteomes" id="UP000825701"/>
    </source>
</evidence>
<feature type="region of interest" description="Disordered" evidence="1">
    <location>
        <begin position="219"/>
        <end position="282"/>
    </location>
</feature>
<feature type="region of interest" description="Disordered" evidence="1">
    <location>
        <begin position="1"/>
        <end position="36"/>
    </location>
</feature>
<feature type="region of interest" description="Disordered" evidence="1">
    <location>
        <begin position="86"/>
        <end position="108"/>
    </location>
</feature>
<proteinExistence type="predicted"/>
<feature type="compositionally biased region" description="Low complexity" evidence="1">
    <location>
        <begin position="10"/>
        <end position="36"/>
    </location>
</feature>
<sequence length="282" mass="29580">MLRRPPAFIPPAETTSPAPAPVQAEKPEAAPAASAPAREAIDYEAFAAALVAALEAVPGVLAQIDLGVGHSETYSLLKARLRATAAPAPAPEPEPVKASEPEPAPEALKPPVIAVRRPGVMRPPATQPRAVTTDAIVQAAAATAAPQRPRQTQDELEKLLAAVGSVEAETETSEDADVIPDAYAEPVISDEEALMEPGEVALADEGACEDPWVNPLRIGLPKPPRPLTEPRGVIVPLAPSTPAPAEDDGEPEWMRPGFESNPNDKGLIARLSAERSDKRRLT</sequence>
<dbReference type="AlphaFoldDB" id="A0A9E6RGP9"/>
<dbReference type="RefSeq" id="WP_261403873.1">
    <property type="nucleotide sequence ID" value="NZ_CP081869.1"/>
</dbReference>